<dbReference type="EMBL" id="AMCI01001721">
    <property type="protein sequence ID" value="EJX04700.1"/>
    <property type="molecule type" value="Genomic_DNA"/>
</dbReference>
<dbReference type="Gene3D" id="1.10.8.100">
    <property type="entry name" value="Ribosomal RNA adenine dimethylase-like, domain 2"/>
    <property type="match status" value="1"/>
</dbReference>
<evidence type="ECO:0000313" key="1">
    <source>
        <dbReference type="EMBL" id="EJX04700.1"/>
    </source>
</evidence>
<dbReference type="InterPro" id="IPR023165">
    <property type="entry name" value="rRNA_Ade_diMease-like_C"/>
</dbReference>
<name>J9GVU4_9ZZZZ</name>
<accession>J9GVU4</accession>
<sequence length="42" mass="4658">MTEEEIDSADVNPAARAETLPVEAYIRLAQTIEHRSAHHDAV</sequence>
<gene>
    <name evidence="1" type="ORF">EVA_07193</name>
</gene>
<dbReference type="AlphaFoldDB" id="J9GVU4"/>
<proteinExistence type="predicted"/>
<organism evidence="1">
    <name type="scientific">gut metagenome</name>
    <dbReference type="NCBI Taxonomy" id="749906"/>
    <lineage>
        <taxon>unclassified sequences</taxon>
        <taxon>metagenomes</taxon>
        <taxon>organismal metagenomes</taxon>
    </lineage>
</organism>
<protein>
    <submittedName>
        <fullName evidence="1">Uncharacterized protein</fullName>
    </submittedName>
</protein>
<comment type="caution">
    <text evidence="1">The sequence shown here is derived from an EMBL/GenBank/DDBJ whole genome shotgun (WGS) entry which is preliminary data.</text>
</comment>
<reference evidence="1" key="1">
    <citation type="journal article" date="2012" name="PLoS ONE">
        <title>Gene sets for utilization of primary and secondary nutrition supplies in the distal gut of endangered iberian lynx.</title>
        <authorList>
            <person name="Alcaide M."/>
            <person name="Messina E."/>
            <person name="Richter M."/>
            <person name="Bargiela R."/>
            <person name="Peplies J."/>
            <person name="Huws S.A."/>
            <person name="Newbold C.J."/>
            <person name="Golyshin P.N."/>
            <person name="Simon M.A."/>
            <person name="Lopez G."/>
            <person name="Yakimov M.M."/>
            <person name="Ferrer M."/>
        </authorList>
    </citation>
    <scope>NUCLEOTIDE SEQUENCE</scope>
</reference>